<evidence type="ECO:0000313" key="6">
    <source>
        <dbReference type="Proteomes" id="UP001057280"/>
    </source>
</evidence>
<protein>
    <submittedName>
        <fullName evidence="5">Glycoside hydrolase family 73 protein</fullName>
    </submittedName>
</protein>
<dbReference type="PANTHER" id="PTHR33308">
    <property type="entry name" value="PEPTIDOGLYCAN HYDROLASE FLGJ"/>
    <property type="match status" value="1"/>
</dbReference>
<sequence length="202" mass="23285">MARKKKNQLKMPAIIVGFLLILVGFVFSLMSLSDPVNNHSPLVHQEDEDMTKQEFIDRLRPHAEELQEGYGILPSIIISQAALESNWGRSQLAHEYNNLFGIKAYGNQDKVNLETKEYVNEQWITIEGDFRVYHSWEDSMDDHTMLFVNGVDWNPQKYEDVLTAQSHQEAAEALQEDGYATDPGYADKVIEVIENYQLDQYD</sequence>
<organism evidence="5 6">
    <name type="scientific">Tetragenococcus halophilus</name>
    <name type="common">Pediococcus halophilus</name>
    <dbReference type="NCBI Taxonomy" id="51669"/>
    <lineage>
        <taxon>Bacteria</taxon>
        <taxon>Bacillati</taxon>
        <taxon>Bacillota</taxon>
        <taxon>Bacilli</taxon>
        <taxon>Lactobacillales</taxon>
        <taxon>Enterococcaceae</taxon>
        <taxon>Tetragenococcus</taxon>
    </lineage>
</organism>
<dbReference type="SMART" id="SM00047">
    <property type="entry name" value="LYZ2"/>
    <property type="match status" value="1"/>
</dbReference>
<proteinExistence type="inferred from homology"/>
<dbReference type="AlphaFoldDB" id="A0AB35HNL9"/>
<dbReference type="PANTHER" id="PTHR33308:SF10">
    <property type="entry name" value="EXO-GLUCOSAMINIDASE LYTG"/>
    <property type="match status" value="1"/>
</dbReference>
<evidence type="ECO:0000256" key="2">
    <source>
        <dbReference type="ARBA" id="ARBA00022801"/>
    </source>
</evidence>
<reference evidence="5" key="1">
    <citation type="submission" date="2020-06" db="EMBL/GenBank/DDBJ databases">
        <authorList>
            <person name="Link T."/>
            <person name="Ehrmann M."/>
        </authorList>
    </citation>
    <scope>NUCLEOTIDE SEQUENCE</scope>
    <source>
        <strain evidence="5">TMW 2.2257</strain>
    </source>
</reference>
<dbReference type="Gene3D" id="1.10.530.10">
    <property type="match status" value="1"/>
</dbReference>
<evidence type="ECO:0000313" key="5">
    <source>
        <dbReference type="EMBL" id="MCO8297781.1"/>
    </source>
</evidence>
<comment type="caution">
    <text evidence="5">The sequence shown here is derived from an EMBL/GenBank/DDBJ whole genome shotgun (WGS) entry which is preliminary data.</text>
</comment>
<reference evidence="5" key="2">
    <citation type="journal article" date="2021" name="BMC Microbiol.">
        <title>The diversity among the species Tetragenococcus halophilus including new isolates from a lupine seed fermentation.</title>
        <authorList>
            <person name="Link T."/>
            <person name="Vogel R.F."/>
            <person name="Ehrmann M.A."/>
        </authorList>
    </citation>
    <scope>NUCLEOTIDE SEQUENCE</scope>
    <source>
        <strain evidence="5">TMW 2.2257</strain>
    </source>
</reference>
<dbReference type="InterPro" id="IPR051056">
    <property type="entry name" value="Glycosyl_Hydrolase_73"/>
</dbReference>
<feature type="domain" description="Mannosyl-glycoprotein endo-beta-N-acetylglucosamidase-like" evidence="4">
    <location>
        <begin position="45"/>
        <end position="202"/>
    </location>
</feature>
<keyword evidence="3" id="KW-0472">Membrane</keyword>
<evidence type="ECO:0000256" key="3">
    <source>
        <dbReference type="SAM" id="Phobius"/>
    </source>
</evidence>
<comment type="similarity">
    <text evidence="1">Belongs to the glycosyl hydrolase 73 family.</text>
</comment>
<feature type="transmembrane region" description="Helical" evidence="3">
    <location>
        <begin position="12"/>
        <end position="32"/>
    </location>
</feature>
<keyword evidence="3" id="KW-1133">Transmembrane helix</keyword>
<dbReference type="Pfam" id="PF01832">
    <property type="entry name" value="Glucosaminidase"/>
    <property type="match status" value="1"/>
</dbReference>
<dbReference type="GO" id="GO:0004040">
    <property type="term" value="F:amidase activity"/>
    <property type="evidence" value="ECO:0007669"/>
    <property type="project" value="InterPro"/>
</dbReference>
<dbReference type="GeneID" id="64054130"/>
<dbReference type="EMBL" id="JACACB010000009">
    <property type="protein sequence ID" value="MCO8297781.1"/>
    <property type="molecule type" value="Genomic_DNA"/>
</dbReference>
<dbReference type="Proteomes" id="UP001057280">
    <property type="component" value="Unassembled WGS sequence"/>
</dbReference>
<keyword evidence="2 5" id="KW-0378">Hydrolase</keyword>
<dbReference type="RefSeq" id="WP_061840487.1">
    <property type="nucleotide sequence ID" value="NZ_BLRM01000063.1"/>
</dbReference>
<evidence type="ECO:0000256" key="1">
    <source>
        <dbReference type="ARBA" id="ARBA00010266"/>
    </source>
</evidence>
<evidence type="ECO:0000259" key="4">
    <source>
        <dbReference type="SMART" id="SM00047"/>
    </source>
</evidence>
<dbReference type="Gene3D" id="4.10.80.30">
    <property type="entry name" value="DNA polymerase, domain 6"/>
    <property type="match status" value="1"/>
</dbReference>
<keyword evidence="3" id="KW-0812">Transmembrane</keyword>
<accession>A0AB35HNL9</accession>
<gene>
    <name evidence="5" type="ORF">HXW75_04770</name>
</gene>
<dbReference type="InterPro" id="IPR002901">
    <property type="entry name" value="MGlyc_endo_b_GlcNAc-like_dom"/>
</dbReference>
<name>A0AB35HNL9_TETHA</name>